<sequence length="365" mass="40113">MRLATVPTAVIMQPTTLCQLDCGYCYLPFRKLNRRMTTEIATAVAASVNPWAALRSGFEVVWHGGEPLAAGRDFLGSLMAPFEGVTHTLQTNAALIDDQWCAFFQEHDMGVGVSIDGPVDMNHHRVTRGGRPAHDRIMRGIRRLADHGIAFSAIAVVSDPAPDRAQEFYRFFADLGCQSLGVNVEEEEGVHTRAPEPDPERTARWWTALADAWRADPVIRIREIDRVLAFAAAALDGSGCFDADQPWDPLPTVAHDGGVVLISPELAGFTDSRFGDFTTGNVLNTPLDVLLAEAEVRTPWLPEFRTGVQACRTSCPFYAFCGGGHPANRYFEHRGRMDGTRTVYCTHAKIALLEGVTAHVRDHSN</sequence>
<dbReference type="PANTHER" id="PTHR43273:SF8">
    <property type="entry name" value="RADICAL SAM DOMAIN PROTEIN"/>
    <property type="match status" value="1"/>
</dbReference>
<evidence type="ECO:0000256" key="1">
    <source>
        <dbReference type="ARBA" id="ARBA00022691"/>
    </source>
</evidence>
<name>A0ABW0YVB7_9ACTN</name>
<dbReference type="PANTHER" id="PTHR43273">
    <property type="entry name" value="ANAEROBIC SULFATASE-MATURATING ENZYME HOMOLOG ASLB-RELATED"/>
    <property type="match status" value="1"/>
</dbReference>
<evidence type="ECO:0000256" key="2">
    <source>
        <dbReference type="ARBA" id="ARBA00022723"/>
    </source>
</evidence>
<protein>
    <submittedName>
        <fullName evidence="6">Cyclophane-forming radical SAM peptide maturase AmcB</fullName>
    </submittedName>
</protein>
<dbReference type="NCBIfam" id="NF041718">
    <property type="entry name" value="rSAM_phane_AMC"/>
    <property type="match status" value="1"/>
</dbReference>
<dbReference type="SFLD" id="SFLDG01386">
    <property type="entry name" value="main_SPASM_domain-containing"/>
    <property type="match status" value="1"/>
</dbReference>
<keyword evidence="1" id="KW-0949">S-adenosyl-L-methionine</keyword>
<comment type="caution">
    <text evidence="6">The sequence shown here is derived from an EMBL/GenBank/DDBJ whole genome shotgun (WGS) entry which is preliminary data.</text>
</comment>
<feature type="domain" description="Radical SAM core" evidence="5">
    <location>
        <begin position="4"/>
        <end position="225"/>
    </location>
</feature>
<evidence type="ECO:0000259" key="5">
    <source>
        <dbReference type="PROSITE" id="PS51918"/>
    </source>
</evidence>
<dbReference type="Gene3D" id="3.20.20.70">
    <property type="entry name" value="Aldolase class I"/>
    <property type="match status" value="1"/>
</dbReference>
<dbReference type="Pfam" id="PF04055">
    <property type="entry name" value="Radical_SAM"/>
    <property type="match status" value="1"/>
</dbReference>
<dbReference type="PROSITE" id="PS51918">
    <property type="entry name" value="RADICAL_SAM"/>
    <property type="match status" value="1"/>
</dbReference>
<dbReference type="SFLD" id="SFLDG01072">
    <property type="entry name" value="dehydrogenase_like"/>
    <property type="match status" value="1"/>
</dbReference>
<dbReference type="SUPFAM" id="SSF102114">
    <property type="entry name" value="Radical SAM enzymes"/>
    <property type="match status" value="1"/>
</dbReference>
<dbReference type="SFLD" id="SFLDS00029">
    <property type="entry name" value="Radical_SAM"/>
    <property type="match status" value="1"/>
</dbReference>
<reference evidence="7" key="1">
    <citation type="journal article" date="2019" name="Int. J. Syst. Evol. Microbiol.">
        <title>The Global Catalogue of Microorganisms (GCM) 10K type strain sequencing project: providing services to taxonomists for standard genome sequencing and annotation.</title>
        <authorList>
            <consortium name="The Broad Institute Genomics Platform"/>
            <consortium name="The Broad Institute Genome Sequencing Center for Infectious Disease"/>
            <person name="Wu L."/>
            <person name="Ma J."/>
        </authorList>
    </citation>
    <scope>NUCLEOTIDE SEQUENCE [LARGE SCALE GENOMIC DNA]</scope>
    <source>
        <strain evidence="7">CGMCC 4.7304</strain>
    </source>
</reference>
<dbReference type="InterPro" id="IPR023867">
    <property type="entry name" value="Sulphatase_maturase_rSAM"/>
</dbReference>
<dbReference type="CDD" id="cd01335">
    <property type="entry name" value="Radical_SAM"/>
    <property type="match status" value="1"/>
</dbReference>
<dbReference type="SFLD" id="SFLDG01067">
    <property type="entry name" value="SPASM/twitch_domain_containing"/>
    <property type="match status" value="1"/>
</dbReference>
<keyword evidence="4" id="KW-0411">Iron-sulfur</keyword>
<accession>A0ABW0YVB7</accession>
<dbReference type="RefSeq" id="WP_390313582.1">
    <property type="nucleotide sequence ID" value="NZ_JBHSPB010000001.1"/>
</dbReference>
<evidence type="ECO:0000313" key="6">
    <source>
        <dbReference type="EMBL" id="MFC5718614.1"/>
    </source>
</evidence>
<dbReference type="Proteomes" id="UP001596083">
    <property type="component" value="Unassembled WGS sequence"/>
</dbReference>
<proteinExistence type="predicted"/>
<evidence type="ECO:0000256" key="3">
    <source>
        <dbReference type="ARBA" id="ARBA00023004"/>
    </source>
</evidence>
<dbReference type="InterPro" id="IPR007197">
    <property type="entry name" value="rSAM"/>
</dbReference>
<keyword evidence="7" id="KW-1185">Reference proteome</keyword>
<keyword evidence="2" id="KW-0479">Metal-binding</keyword>
<organism evidence="6 7">
    <name type="scientific">Streptomyces gamaensis</name>
    <dbReference type="NCBI Taxonomy" id="1763542"/>
    <lineage>
        <taxon>Bacteria</taxon>
        <taxon>Bacillati</taxon>
        <taxon>Actinomycetota</taxon>
        <taxon>Actinomycetes</taxon>
        <taxon>Kitasatosporales</taxon>
        <taxon>Streptomycetaceae</taxon>
        <taxon>Streptomyces</taxon>
    </lineage>
</organism>
<evidence type="ECO:0000313" key="7">
    <source>
        <dbReference type="Proteomes" id="UP001596083"/>
    </source>
</evidence>
<gene>
    <name evidence="6" type="primary">amcB</name>
    <name evidence="6" type="ORF">ACFP1Z_00260</name>
</gene>
<dbReference type="InterPro" id="IPR013785">
    <property type="entry name" value="Aldolase_TIM"/>
</dbReference>
<dbReference type="EMBL" id="JBHSPB010000001">
    <property type="protein sequence ID" value="MFC5718614.1"/>
    <property type="molecule type" value="Genomic_DNA"/>
</dbReference>
<dbReference type="InterPro" id="IPR058240">
    <property type="entry name" value="rSAM_sf"/>
</dbReference>
<evidence type="ECO:0000256" key="4">
    <source>
        <dbReference type="ARBA" id="ARBA00023014"/>
    </source>
</evidence>
<keyword evidence="3" id="KW-0408">Iron</keyword>